<keyword evidence="8" id="KW-0067">ATP-binding</keyword>
<evidence type="ECO:0000313" key="20">
    <source>
        <dbReference type="EMBL" id="KAF7998247.1"/>
    </source>
</evidence>
<keyword evidence="9" id="KW-0648">Protein biosynthesis</keyword>
<evidence type="ECO:0000256" key="15">
    <source>
        <dbReference type="ARBA" id="ARBA00047548"/>
    </source>
</evidence>
<keyword evidence="4" id="KW-0436">Ligase</keyword>
<evidence type="ECO:0000256" key="3">
    <source>
        <dbReference type="ARBA" id="ARBA00012832"/>
    </source>
</evidence>
<comment type="catalytic activity">
    <reaction evidence="17">
        <text>S-sulfanyl-L-cysteine + tRNA(Cys) + ATP = (S)-sulfanyl-L-cysteinyl-tRNA(Cys) + AMP + diphosphate</text>
        <dbReference type="Rhea" id="RHEA:78647"/>
        <dbReference type="Rhea" id="RHEA-COMP:9661"/>
        <dbReference type="Rhea" id="RHEA-COMP:19119"/>
        <dbReference type="ChEBI" id="CHEBI:30616"/>
        <dbReference type="ChEBI" id="CHEBI:33019"/>
        <dbReference type="ChEBI" id="CHEBI:58591"/>
        <dbReference type="ChEBI" id="CHEBI:78442"/>
        <dbReference type="ChEBI" id="CHEBI:229520"/>
        <dbReference type="ChEBI" id="CHEBI:456215"/>
    </reaction>
    <physiologicalReaction direction="left-to-right" evidence="17">
        <dbReference type="Rhea" id="RHEA:78648"/>
    </physiologicalReaction>
</comment>
<dbReference type="PANTHER" id="PTHR10890">
    <property type="entry name" value="CYSTEINYL-TRNA SYNTHETASE"/>
    <property type="match status" value="1"/>
</dbReference>
<evidence type="ECO:0000256" key="2">
    <source>
        <dbReference type="ARBA" id="ARBA00005594"/>
    </source>
</evidence>
<dbReference type="InterPro" id="IPR024909">
    <property type="entry name" value="Cys-tRNA/MSH_ligase"/>
</dbReference>
<evidence type="ECO:0000256" key="14">
    <source>
        <dbReference type="ARBA" id="ARBA00047499"/>
    </source>
</evidence>
<evidence type="ECO:0000256" key="4">
    <source>
        <dbReference type="ARBA" id="ARBA00022598"/>
    </source>
</evidence>
<evidence type="ECO:0000256" key="17">
    <source>
        <dbReference type="ARBA" id="ARBA00048609"/>
    </source>
</evidence>
<comment type="function">
    <text evidence="12">Mitochondrial cysteine-specific aminoacyl-tRNA synthetase that catalyzes the ATP-dependent ligation of cysteine to tRNA(Cys).</text>
</comment>
<comment type="catalytic activity">
    <reaction evidence="15">
        <text>2 L-cysteine = S-sulfanyl-L-cysteine + L-alanine</text>
        <dbReference type="Rhea" id="RHEA:78543"/>
        <dbReference type="ChEBI" id="CHEBI:35235"/>
        <dbReference type="ChEBI" id="CHEBI:57972"/>
        <dbReference type="ChEBI" id="CHEBI:58591"/>
    </reaction>
    <physiologicalReaction direction="left-to-right" evidence="15">
        <dbReference type="Rhea" id="RHEA:78544"/>
    </physiologicalReaction>
</comment>
<evidence type="ECO:0000256" key="13">
    <source>
        <dbReference type="ARBA" id="ARBA00045476"/>
    </source>
</evidence>
<evidence type="ECO:0000256" key="10">
    <source>
        <dbReference type="ARBA" id="ARBA00023146"/>
    </source>
</evidence>
<comment type="catalytic activity">
    <reaction evidence="18">
        <text>tRNA(Cys) + L-cysteine + ATP = L-cysteinyl-tRNA(Cys) + AMP + diphosphate</text>
        <dbReference type="Rhea" id="RHEA:17773"/>
        <dbReference type="Rhea" id="RHEA-COMP:9661"/>
        <dbReference type="Rhea" id="RHEA-COMP:9679"/>
        <dbReference type="ChEBI" id="CHEBI:30616"/>
        <dbReference type="ChEBI" id="CHEBI:33019"/>
        <dbReference type="ChEBI" id="CHEBI:35235"/>
        <dbReference type="ChEBI" id="CHEBI:78442"/>
        <dbReference type="ChEBI" id="CHEBI:78517"/>
        <dbReference type="ChEBI" id="CHEBI:456215"/>
        <dbReference type="EC" id="6.1.1.16"/>
    </reaction>
    <physiologicalReaction direction="right-to-left" evidence="18">
        <dbReference type="Rhea" id="RHEA:17775"/>
    </physiologicalReaction>
</comment>
<keyword evidence="7" id="KW-0862">Zinc</keyword>
<comment type="catalytic activity">
    <reaction evidence="16">
        <text>S-sulfanyl-L-cysteine + L-cysteine = S-disulfanyl-L-cysteine + L-alanine</text>
        <dbReference type="Rhea" id="RHEA:78627"/>
        <dbReference type="ChEBI" id="CHEBI:35235"/>
        <dbReference type="ChEBI" id="CHEBI:57972"/>
        <dbReference type="ChEBI" id="CHEBI:58591"/>
        <dbReference type="ChEBI" id="CHEBI:229465"/>
    </reaction>
    <physiologicalReaction direction="left-to-right" evidence="16">
        <dbReference type="Rhea" id="RHEA:78628"/>
    </physiologicalReaction>
</comment>
<dbReference type="EMBL" id="JACMRX010000001">
    <property type="protein sequence ID" value="KAF7998247.1"/>
    <property type="molecule type" value="Genomic_DNA"/>
</dbReference>
<comment type="function">
    <text evidence="13">In addition to its role as an aminoacyl-tRNA synthetase, has also cysteine persulfide synthase activity. Produces reactive persulfide species such as cysteine persulfide (CysSSH) from substrate cysteine and mediate direct incorporation of CysSSH into proteins during translations, resulting in protein persulfides and polysulfides. CysSSHs behave as potent antioxidants and cellular protectants.</text>
</comment>
<dbReference type="CDD" id="cd00672">
    <property type="entry name" value="CysRS_core"/>
    <property type="match status" value="1"/>
</dbReference>
<dbReference type="SUPFAM" id="SSF52374">
    <property type="entry name" value="Nucleotidylyl transferase"/>
    <property type="match status" value="1"/>
</dbReference>
<comment type="catalytic activity">
    <reaction evidence="14">
        <text>S-disulfanyl-L-cysteine + tRNA(Cys) + ATP = (S)-disulfanyl-L-cysteinyl-tRNA(Cys) + AMP + diphosphate</text>
        <dbReference type="Rhea" id="RHEA:78651"/>
        <dbReference type="Rhea" id="RHEA-COMP:9661"/>
        <dbReference type="Rhea" id="RHEA-COMP:19120"/>
        <dbReference type="ChEBI" id="CHEBI:30616"/>
        <dbReference type="ChEBI" id="CHEBI:33019"/>
        <dbReference type="ChEBI" id="CHEBI:78442"/>
        <dbReference type="ChEBI" id="CHEBI:229465"/>
        <dbReference type="ChEBI" id="CHEBI:229521"/>
        <dbReference type="ChEBI" id="CHEBI:456215"/>
    </reaction>
    <physiologicalReaction direction="left-to-right" evidence="14">
        <dbReference type="Rhea" id="RHEA:78652"/>
    </physiologicalReaction>
</comment>
<dbReference type="AlphaFoldDB" id="A0A834Y5H7"/>
<evidence type="ECO:0000256" key="1">
    <source>
        <dbReference type="ARBA" id="ARBA00001947"/>
    </source>
</evidence>
<evidence type="ECO:0000256" key="5">
    <source>
        <dbReference type="ARBA" id="ARBA00022723"/>
    </source>
</evidence>
<accession>A0A834Y5H7</accession>
<evidence type="ECO:0000256" key="18">
    <source>
        <dbReference type="ARBA" id="ARBA00049046"/>
    </source>
</evidence>
<dbReference type="InterPro" id="IPR014729">
    <property type="entry name" value="Rossmann-like_a/b/a_fold"/>
</dbReference>
<dbReference type="OrthoDB" id="438179at2759"/>
<dbReference type="GO" id="GO:0006423">
    <property type="term" value="P:cysteinyl-tRNA aminoacylation"/>
    <property type="evidence" value="ECO:0007669"/>
    <property type="project" value="InterPro"/>
</dbReference>
<dbReference type="Proteomes" id="UP000639338">
    <property type="component" value="Unassembled WGS sequence"/>
</dbReference>
<name>A0A834Y5H7_APHGI</name>
<keyword evidence="10" id="KW-0030">Aminoacyl-tRNA synthetase</keyword>
<keyword evidence="21" id="KW-1185">Reference proteome</keyword>
<dbReference type="GO" id="GO:0005524">
    <property type="term" value="F:ATP binding"/>
    <property type="evidence" value="ECO:0007669"/>
    <property type="project" value="UniProtKB-KW"/>
</dbReference>
<evidence type="ECO:0000256" key="6">
    <source>
        <dbReference type="ARBA" id="ARBA00022741"/>
    </source>
</evidence>
<dbReference type="InterPro" id="IPR015803">
    <property type="entry name" value="Cys-tRNA-ligase"/>
</dbReference>
<sequence length="531" mass="61150">MRIKFGFTIWKRYLHHSSPQKLNNWKKPVGFDTGISIYNYMIKKKVPLILNNKNIAKWYMCGPTVYDSAHIGHACTYTRFDIIRRILSEHFNINVICVMSITDIDDKIINRSSGSSQFSDWKELSKYYENEFNNDMKLLNIQSPYLNCRVTDYIPQIIDFINVLLEKNMAYVVNGSVYFKTLDCNLYDKFGKLDKKAINMDNPSERGEKKSSLDFALWKASKTIDEPSWKSPWGNGRPGWHIECSAMASFTLGSNIDIHSGGIDLMFPHHENEEAQSCCYHSTGQWINNWLHSGLLHLDDTKMSKSLNNTVTIRNMLDKYTPNQFRLLCLYTHYRSTIEFNEKTMDKAVALMKKFEYFYGDCKNYISGKLQANNIDEALIYDRLINAQVNIKNYLANDFGTPQVIEELSELVTVVNKMIVPSDPDSNNTTTGARSADCIAAVSQYVDKVLKSFGIVNSQEVILANDDKINQIVDTLVNFRSTIRNKALKDFKDQQQKELLTICDDARKNLSDCGIKIKDFKDNSTWTILEK</sequence>
<evidence type="ECO:0000256" key="11">
    <source>
        <dbReference type="ARBA" id="ARBA00031499"/>
    </source>
</evidence>
<gene>
    <name evidence="20" type="ORF">HCN44_009645</name>
</gene>
<dbReference type="Gene3D" id="3.40.50.620">
    <property type="entry name" value="HUPs"/>
    <property type="match status" value="1"/>
</dbReference>
<evidence type="ECO:0000313" key="21">
    <source>
        <dbReference type="Proteomes" id="UP000639338"/>
    </source>
</evidence>
<reference evidence="20 21" key="1">
    <citation type="submission" date="2020-08" db="EMBL/GenBank/DDBJ databases">
        <title>Aphidius gifuensis genome sequencing and assembly.</title>
        <authorList>
            <person name="Du Z."/>
        </authorList>
    </citation>
    <scope>NUCLEOTIDE SEQUENCE [LARGE SCALE GENOMIC DNA]</scope>
    <source>
        <strain evidence="20">YNYX2018</strain>
        <tissue evidence="20">Adults</tissue>
    </source>
</reference>
<dbReference type="GO" id="GO:0005737">
    <property type="term" value="C:cytoplasm"/>
    <property type="evidence" value="ECO:0007669"/>
    <property type="project" value="TreeGrafter"/>
</dbReference>
<protein>
    <recommendedName>
        <fullName evidence="3">cysteine--tRNA ligase</fullName>
        <ecNumber evidence="3">6.1.1.16</ecNumber>
    </recommendedName>
    <alternativeName>
        <fullName evidence="11">Cysteinyl-tRNA synthetase</fullName>
    </alternativeName>
</protein>
<dbReference type="PANTHER" id="PTHR10890:SF27">
    <property type="entry name" value="CYSTEINE--TRNA LIGASE, MITOCHONDRIAL-RELATED"/>
    <property type="match status" value="1"/>
</dbReference>
<dbReference type="EC" id="6.1.1.16" evidence="3"/>
<comment type="similarity">
    <text evidence="2">Belongs to the class-I aminoacyl-tRNA synthetase family.</text>
</comment>
<proteinExistence type="inferred from homology"/>
<dbReference type="HAMAP" id="MF_00041">
    <property type="entry name" value="Cys_tRNA_synth"/>
    <property type="match status" value="1"/>
</dbReference>
<dbReference type="GO" id="GO:0046872">
    <property type="term" value="F:metal ion binding"/>
    <property type="evidence" value="ECO:0007669"/>
    <property type="project" value="UniProtKB-KW"/>
</dbReference>
<dbReference type="InterPro" id="IPR009080">
    <property type="entry name" value="tRNAsynth_Ia_anticodon-bd"/>
</dbReference>
<dbReference type="Gene3D" id="1.20.120.1910">
    <property type="entry name" value="Cysteine-tRNA ligase, C-terminal anti-codon recognition domain"/>
    <property type="match status" value="1"/>
</dbReference>
<comment type="caution">
    <text evidence="20">The sequence shown here is derived from an EMBL/GenBank/DDBJ whole genome shotgun (WGS) entry which is preliminary data.</text>
</comment>
<dbReference type="Pfam" id="PF01406">
    <property type="entry name" value="tRNA-synt_1e"/>
    <property type="match status" value="1"/>
</dbReference>
<evidence type="ECO:0000256" key="7">
    <source>
        <dbReference type="ARBA" id="ARBA00022833"/>
    </source>
</evidence>
<keyword evidence="6" id="KW-0547">Nucleotide-binding</keyword>
<dbReference type="PRINTS" id="PR00983">
    <property type="entry name" value="TRNASYNTHCYS"/>
</dbReference>
<organism evidence="20 21">
    <name type="scientific">Aphidius gifuensis</name>
    <name type="common">Parasitoid wasp</name>
    <dbReference type="NCBI Taxonomy" id="684658"/>
    <lineage>
        <taxon>Eukaryota</taxon>
        <taxon>Metazoa</taxon>
        <taxon>Ecdysozoa</taxon>
        <taxon>Arthropoda</taxon>
        <taxon>Hexapoda</taxon>
        <taxon>Insecta</taxon>
        <taxon>Pterygota</taxon>
        <taxon>Neoptera</taxon>
        <taxon>Endopterygota</taxon>
        <taxon>Hymenoptera</taxon>
        <taxon>Apocrita</taxon>
        <taxon>Ichneumonoidea</taxon>
        <taxon>Braconidae</taxon>
        <taxon>Aphidiinae</taxon>
        <taxon>Aphidius</taxon>
    </lineage>
</organism>
<dbReference type="FunFam" id="3.40.50.620:FF:000027">
    <property type="entry name" value="Cysteine--tRNA ligase, cytoplasmic"/>
    <property type="match status" value="1"/>
</dbReference>
<dbReference type="GO" id="GO:0004817">
    <property type="term" value="F:cysteine-tRNA ligase activity"/>
    <property type="evidence" value="ECO:0007669"/>
    <property type="project" value="UniProtKB-EC"/>
</dbReference>
<evidence type="ECO:0000256" key="16">
    <source>
        <dbReference type="ARBA" id="ARBA00047731"/>
    </source>
</evidence>
<keyword evidence="5" id="KW-0479">Metal-binding</keyword>
<feature type="domain" description="tRNA synthetases class I catalytic" evidence="19">
    <location>
        <begin position="53"/>
        <end position="349"/>
    </location>
</feature>
<dbReference type="SUPFAM" id="SSF47323">
    <property type="entry name" value="Anticodon-binding domain of a subclass of class I aminoacyl-tRNA synthetases"/>
    <property type="match status" value="1"/>
</dbReference>
<dbReference type="NCBIfam" id="TIGR00435">
    <property type="entry name" value="cysS"/>
    <property type="match status" value="1"/>
</dbReference>
<dbReference type="InterPro" id="IPR032678">
    <property type="entry name" value="tRNA-synt_1_cat_dom"/>
</dbReference>
<evidence type="ECO:0000256" key="9">
    <source>
        <dbReference type="ARBA" id="ARBA00022917"/>
    </source>
</evidence>
<comment type="cofactor">
    <cofactor evidence="1">
        <name>Zn(2+)</name>
        <dbReference type="ChEBI" id="CHEBI:29105"/>
    </cofactor>
</comment>
<evidence type="ECO:0000256" key="8">
    <source>
        <dbReference type="ARBA" id="ARBA00022840"/>
    </source>
</evidence>
<evidence type="ECO:0000259" key="19">
    <source>
        <dbReference type="Pfam" id="PF01406"/>
    </source>
</evidence>
<evidence type="ECO:0000256" key="12">
    <source>
        <dbReference type="ARBA" id="ARBA00043868"/>
    </source>
</evidence>